<evidence type="ECO:0000313" key="1">
    <source>
        <dbReference type="EMBL" id="KAG8644548.1"/>
    </source>
</evidence>
<keyword evidence="2" id="KW-1185">Reference proteome</keyword>
<gene>
    <name evidence="1" type="ORF">MANES_11G140201v8</name>
</gene>
<accession>A0ACB7GW13</accession>
<dbReference type="EMBL" id="CM004397">
    <property type="protein sequence ID" value="KAG8644548.1"/>
    <property type="molecule type" value="Genomic_DNA"/>
</dbReference>
<comment type="caution">
    <text evidence="1">The sequence shown here is derived from an EMBL/GenBank/DDBJ whole genome shotgun (WGS) entry which is preliminary data.</text>
</comment>
<organism evidence="1 2">
    <name type="scientific">Manihot esculenta</name>
    <name type="common">Cassava</name>
    <name type="synonym">Jatropha manihot</name>
    <dbReference type="NCBI Taxonomy" id="3983"/>
    <lineage>
        <taxon>Eukaryota</taxon>
        <taxon>Viridiplantae</taxon>
        <taxon>Streptophyta</taxon>
        <taxon>Embryophyta</taxon>
        <taxon>Tracheophyta</taxon>
        <taxon>Spermatophyta</taxon>
        <taxon>Magnoliopsida</taxon>
        <taxon>eudicotyledons</taxon>
        <taxon>Gunneridae</taxon>
        <taxon>Pentapetalae</taxon>
        <taxon>rosids</taxon>
        <taxon>fabids</taxon>
        <taxon>Malpighiales</taxon>
        <taxon>Euphorbiaceae</taxon>
        <taxon>Crotonoideae</taxon>
        <taxon>Manihoteae</taxon>
        <taxon>Manihot</taxon>
    </lineage>
</organism>
<evidence type="ECO:0000313" key="2">
    <source>
        <dbReference type="Proteomes" id="UP000091857"/>
    </source>
</evidence>
<proteinExistence type="predicted"/>
<sequence length="206" mass="22706">MTTDTFKIKSKQGADHKQPLTKQPISVYVQTLGSSPSISHLLCCGRLSGLIDHEKQPSVVEQESKIFPFVLAQSPLSLAYLAEGGSHWSLVVYDRIANVFVHRDSCSGTNKRHALQLYKAVVRFVGASDGAADGKYMELVNSPQQVNCGLYVTAIARGICSWNKNCHQTDRGFLWFCVVNDQVTPSAVAAMGNEILCMIRRLMESK</sequence>
<protein>
    <submittedName>
        <fullName evidence="1">Uncharacterized protein</fullName>
    </submittedName>
</protein>
<reference evidence="2" key="1">
    <citation type="journal article" date="2016" name="Nat. Biotechnol.">
        <title>Sequencing wild and cultivated cassava and related species reveals extensive interspecific hybridization and genetic diversity.</title>
        <authorList>
            <person name="Bredeson J.V."/>
            <person name="Lyons J.B."/>
            <person name="Prochnik S.E."/>
            <person name="Wu G.A."/>
            <person name="Ha C.M."/>
            <person name="Edsinger-Gonzales E."/>
            <person name="Grimwood J."/>
            <person name="Schmutz J."/>
            <person name="Rabbi I.Y."/>
            <person name="Egesi C."/>
            <person name="Nauluvula P."/>
            <person name="Lebot V."/>
            <person name="Ndunguru J."/>
            <person name="Mkamilo G."/>
            <person name="Bart R.S."/>
            <person name="Setter T.L."/>
            <person name="Gleadow R.M."/>
            <person name="Kulakow P."/>
            <person name="Ferguson M.E."/>
            <person name="Rounsley S."/>
            <person name="Rokhsar D.S."/>
        </authorList>
    </citation>
    <scope>NUCLEOTIDE SEQUENCE [LARGE SCALE GENOMIC DNA]</scope>
    <source>
        <strain evidence="2">cv. AM560-2</strain>
    </source>
</reference>
<dbReference type="Proteomes" id="UP000091857">
    <property type="component" value="Chromosome 11"/>
</dbReference>
<name>A0ACB7GW13_MANES</name>